<accession>A0ABW6VZY6</accession>
<evidence type="ECO:0000313" key="2">
    <source>
        <dbReference type="Proteomes" id="UP001602287"/>
    </source>
</evidence>
<proteinExistence type="predicted"/>
<reference evidence="1 2" key="1">
    <citation type="submission" date="2024-10" db="EMBL/GenBank/DDBJ databases">
        <title>The Natural Products Discovery Center: Release of the First 8490 Sequenced Strains for Exploring Actinobacteria Biosynthetic Diversity.</title>
        <authorList>
            <person name="Kalkreuter E."/>
            <person name="Kautsar S.A."/>
            <person name="Yang D."/>
            <person name="Bader C.D."/>
            <person name="Teijaro C.N."/>
            <person name="Fluegel L."/>
            <person name="Davis C.M."/>
            <person name="Simpson J.R."/>
            <person name="Lauterbach L."/>
            <person name="Steele A.D."/>
            <person name="Gui C."/>
            <person name="Meng S."/>
            <person name="Li G."/>
            <person name="Viehrig K."/>
            <person name="Ye F."/>
            <person name="Su P."/>
            <person name="Kiefer A.F."/>
            <person name="Nichols A."/>
            <person name="Cepeda A.J."/>
            <person name="Yan W."/>
            <person name="Fan B."/>
            <person name="Jiang Y."/>
            <person name="Adhikari A."/>
            <person name="Zheng C.-J."/>
            <person name="Schuster L."/>
            <person name="Cowan T.M."/>
            <person name="Smanski M.J."/>
            <person name="Chevrette M.G."/>
            <person name="De Carvalho L.P.S."/>
            <person name="Shen B."/>
        </authorList>
    </citation>
    <scope>NUCLEOTIDE SEQUENCE [LARGE SCALE GENOMIC DNA]</scope>
    <source>
        <strain evidence="1 2">NPDC000140</strain>
    </source>
</reference>
<evidence type="ECO:0000313" key="1">
    <source>
        <dbReference type="EMBL" id="MFF5203207.1"/>
    </source>
</evidence>
<dbReference type="GeneID" id="95369459"/>
<keyword evidence="2" id="KW-1185">Reference proteome</keyword>
<dbReference type="EMBL" id="JBIAZM010000012">
    <property type="protein sequence ID" value="MFF5203207.1"/>
    <property type="molecule type" value="Genomic_DNA"/>
</dbReference>
<name>A0ABW6VZY6_9ACTN</name>
<comment type="caution">
    <text evidence="1">The sequence shown here is derived from an EMBL/GenBank/DDBJ whole genome shotgun (WGS) entry which is preliminary data.</text>
</comment>
<dbReference type="RefSeq" id="WP_051708270.1">
    <property type="nucleotide sequence ID" value="NZ_JBEZDH010000003.1"/>
</dbReference>
<dbReference type="InterPro" id="IPR040871">
    <property type="entry name" value="HopA1"/>
</dbReference>
<dbReference type="Proteomes" id="UP001602287">
    <property type="component" value="Unassembled WGS sequence"/>
</dbReference>
<dbReference type="Pfam" id="PF17914">
    <property type="entry name" value="HopA1"/>
    <property type="match status" value="1"/>
</dbReference>
<gene>
    <name evidence="1" type="ORF">ACFY3B_26765</name>
</gene>
<protein>
    <submittedName>
        <fullName evidence="1">T3SS effector HopA1 family protein</fullName>
    </submittedName>
</protein>
<sequence>MTLQAQPLAEELAPAIRDAVRQIRVSPDRTTAVIGGREVVADFPRELRRLLAESIYNVLHSGQPDGKVPTRLREDALEERFTAAVPHRQIQVGAVVRSTVQRDAAGRGRILVEREGLRIWAPIEAITTTGYAPGEPVRLAVPPWRAALSPGFFLVDGSRQRDTSRGVLRVYLNVLDVDHAVEAWREVLTFLEERQVPYRAKVLSARELYPRRDAIVVYLGSDWQHVAADLAELAQGLRGTGPETSVFVERIAPGVGTAWEPVDGRSGRQGLSFGQHRATVLAAALVEAADDLQRVDSLIVSRFREAGIDPTNPARNTTV</sequence>
<organism evidence="1 2">
    <name type="scientific">Micromonospora parva</name>
    <dbReference type="NCBI Taxonomy" id="1464048"/>
    <lineage>
        <taxon>Bacteria</taxon>
        <taxon>Bacillati</taxon>
        <taxon>Actinomycetota</taxon>
        <taxon>Actinomycetes</taxon>
        <taxon>Micromonosporales</taxon>
        <taxon>Micromonosporaceae</taxon>
        <taxon>Micromonospora</taxon>
    </lineage>
</organism>